<dbReference type="SFLD" id="SFLDG01091">
    <property type="entry name" value="uncharacterized_CHP01210-like"/>
    <property type="match status" value="1"/>
</dbReference>
<dbReference type="SMART" id="SM00729">
    <property type="entry name" value="Elp3"/>
    <property type="match status" value="1"/>
</dbReference>
<sequence length="312" mass="35809">MEKPVYWSGRRYHCLDHHIKQTFGEKLYKISLDAGLTCPNRDGTLGNRGCIFCSRGGSGDFASDRRLSITEQIEAGKQQSAGKFHGNSYIAYFQAYTNTYGPVSRLRQLFFEAAAHPDIRALSIATRPDCLGPEVLDLLREVSRIKPVWVELGLQTVHERTAAFIRRGYPFSVFEQAVRDLRAIGLDVIVHVILFLPGETQSDMYQTISCLNRMDIQGIKLQLLHILKETDLADYYERHPFYIPQMEDYFQVLGNCVGMLRPDIVIHRITGDGPKELLIAPLWTGDKRYVLNQFHAYLKRQNIWQGRSYIHV</sequence>
<dbReference type="InterPro" id="IPR007197">
    <property type="entry name" value="rSAM"/>
</dbReference>
<dbReference type="OrthoDB" id="9801689at2"/>
<evidence type="ECO:0000256" key="1">
    <source>
        <dbReference type="ARBA" id="ARBA00001966"/>
    </source>
</evidence>
<dbReference type="SUPFAM" id="SSF102114">
    <property type="entry name" value="Radical SAM enzymes"/>
    <property type="match status" value="1"/>
</dbReference>
<evidence type="ECO:0000313" key="8">
    <source>
        <dbReference type="EMBL" id="HJF94338.1"/>
    </source>
</evidence>
<dbReference type="SFLD" id="SFLDG01086">
    <property type="entry name" value="elongater_protein-like"/>
    <property type="match status" value="1"/>
</dbReference>
<reference evidence="8" key="1">
    <citation type="journal article" date="2021" name="PeerJ">
        <title>Extensive microbial diversity within the chicken gut microbiome revealed by metagenomics and culture.</title>
        <authorList>
            <person name="Gilroy R."/>
            <person name="Ravi A."/>
            <person name="Getino M."/>
            <person name="Pursley I."/>
            <person name="Horton D.L."/>
            <person name="Alikhan N.F."/>
            <person name="Baker D."/>
            <person name="Gharbi K."/>
            <person name="Hall N."/>
            <person name="Watson M."/>
            <person name="Adriaenssens E.M."/>
            <person name="Foster-Nyarko E."/>
            <person name="Jarju S."/>
            <person name="Secka A."/>
            <person name="Antonio M."/>
            <person name="Oren A."/>
            <person name="Chaudhuri R.R."/>
            <person name="La Ragione R."/>
            <person name="Hildebrand F."/>
            <person name="Pallen M.J."/>
        </authorList>
    </citation>
    <scope>NUCLEOTIDE SEQUENCE</scope>
    <source>
        <strain evidence="8">ChiSjej5B23-16112</strain>
    </source>
</reference>
<keyword evidence="6" id="KW-0411">Iron-sulfur</keyword>
<keyword evidence="4" id="KW-0479">Metal-binding</keyword>
<keyword evidence="2" id="KW-0004">4Fe-4S</keyword>
<dbReference type="GO" id="GO:0003824">
    <property type="term" value="F:catalytic activity"/>
    <property type="evidence" value="ECO:0007669"/>
    <property type="project" value="InterPro"/>
</dbReference>
<evidence type="ECO:0000313" key="9">
    <source>
        <dbReference type="Proteomes" id="UP000769156"/>
    </source>
</evidence>
<dbReference type="GO" id="GO:0051539">
    <property type="term" value="F:4 iron, 4 sulfur cluster binding"/>
    <property type="evidence" value="ECO:0007669"/>
    <property type="project" value="UniProtKB-KW"/>
</dbReference>
<dbReference type="Proteomes" id="UP000769156">
    <property type="component" value="Unassembled WGS sequence"/>
</dbReference>
<dbReference type="PROSITE" id="PS51918">
    <property type="entry name" value="RADICAL_SAM"/>
    <property type="match status" value="1"/>
</dbReference>
<evidence type="ECO:0000256" key="4">
    <source>
        <dbReference type="ARBA" id="ARBA00022723"/>
    </source>
</evidence>
<dbReference type="Pfam" id="PF04055">
    <property type="entry name" value="Radical_SAM"/>
    <property type="match status" value="1"/>
</dbReference>
<dbReference type="AlphaFoldDB" id="A0A921I0T9"/>
<dbReference type="Gene3D" id="3.80.30.20">
    <property type="entry name" value="tm_1862 like domain"/>
    <property type="match status" value="1"/>
</dbReference>
<dbReference type="GO" id="GO:0046872">
    <property type="term" value="F:metal ion binding"/>
    <property type="evidence" value="ECO:0007669"/>
    <property type="project" value="UniProtKB-KW"/>
</dbReference>
<proteinExistence type="predicted"/>
<evidence type="ECO:0000256" key="3">
    <source>
        <dbReference type="ARBA" id="ARBA00022691"/>
    </source>
</evidence>
<dbReference type="InterPro" id="IPR039661">
    <property type="entry name" value="ELP3"/>
</dbReference>
<dbReference type="InterPro" id="IPR005911">
    <property type="entry name" value="YhcC-like"/>
</dbReference>
<dbReference type="PANTHER" id="PTHR11135">
    <property type="entry name" value="HISTONE ACETYLTRANSFERASE-RELATED"/>
    <property type="match status" value="1"/>
</dbReference>
<dbReference type="CDD" id="cd01335">
    <property type="entry name" value="Radical_SAM"/>
    <property type="match status" value="1"/>
</dbReference>
<comment type="caution">
    <text evidence="8">The sequence shown here is derived from an EMBL/GenBank/DDBJ whole genome shotgun (WGS) entry which is preliminary data.</text>
</comment>
<dbReference type="InterPro" id="IPR006638">
    <property type="entry name" value="Elp3/MiaA/NifB-like_rSAM"/>
</dbReference>
<evidence type="ECO:0000259" key="7">
    <source>
        <dbReference type="PROSITE" id="PS51918"/>
    </source>
</evidence>
<keyword evidence="3" id="KW-0949">S-adenosyl-L-methionine</keyword>
<organism evidence="8 9">
    <name type="scientific">Lachnoclostridium phocaeense</name>
    <dbReference type="NCBI Taxonomy" id="1871021"/>
    <lineage>
        <taxon>Bacteria</taxon>
        <taxon>Bacillati</taxon>
        <taxon>Bacillota</taxon>
        <taxon>Clostridia</taxon>
        <taxon>Lachnospirales</taxon>
        <taxon>Lachnospiraceae</taxon>
    </lineage>
</organism>
<gene>
    <name evidence="8" type="ORF">K8V82_06045</name>
</gene>
<dbReference type="SFLD" id="SFLDS00029">
    <property type="entry name" value="Radical_SAM"/>
    <property type="match status" value="1"/>
</dbReference>
<dbReference type="PANTHER" id="PTHR11135:SF1">
    <property type="entry name" value="PROTEIN YHCC"/>
    <property type="match status" value="1"/>
</dbReference>
<evidence type="ECO:0000256" key="5">
    <source>
        <dbReference type="ARBA" id="ARBA00023004"/>
    </source>
</evidence>
<keyword evidence="5" id="KW-0408">Iron</keyword>
<dbReference type="InterPro" id="IPR032432">
    <property type="entry name" value="Radical_SAM_C"/>
</dbReference>
<dbReference type="EMBL" id="DYVY01000096">
    <property type="protein sequence ID" value="HJF94338.1"/>
    <property type="molecule type" value="Genomic_DNA"/>
</dbReference>
<protein>
    <submittedName>
        <fullName evidence="8">TIGR01212 family radical SAM protein</fullName>
    </submittedName>
</protein>
<dbReference type="InterPro" id="IPR058240">
    <property type="entry name" value="rSAM_sf"/>
</dbReference>
<dbReference type="RefSeq" id="WP_076778313.1">
    <property type="nucleotide sequence ID" value="NZ_CAUGIN010000006.1"/>
</dbReference>
<evidence type="ECO:0000256" key="6">
    <source>
        <dbReference type="ARBA" id="ARBA00023014"/>
    </source>
</evidence>
<accession>A0A921I0T9</accession>
<name>A0A921I0T9_9FIRM</name>
<comment type="cofactor">
    <cofactor evidence="1">
        <name>[4Fe-4S] cluster</name>
        <dbReference type="ChEBI" id="CHEBI:49883"/>
    </cofactor>
</comment>
<reference evidence="8" key="2">
    <citation type="submission" date="2021-09" db="EMBL/GenBank/DDBJ databases">
        <authorList>
            <person name="Gilroy R."/>
        </authorList>
    </citation>
    <scope>NUCLEOTIDE SEQUENCE</scope>
    <source>
        <strain evidence="8">ChiSjej5B23-16112</strain>
    </source>
</reference>
<dbReference type="NCBIfam" id="TIGR01212">
    <property type="entry name" value="TIGR01212 family radical SAM protein"/>
    <property type="match status" value="1"/>
</dbReference>
<evidence type="ECO:0000256" key="2">
    <source>
        <dbReference type="ARBA" id="ARBA00022485"/>
    </source>
</evidence>
<dbReference type="InterPro" id="IPR023404">
    <property type="entry name" value="rSAM_horseshoe"/>
</dbReference>
<dbReference type="Pfam" id="PF16199">
    <property type="entry name" value="Radical_SAM_C"/>
    <property type="match status" value="1"/>
</dbReference>
<feature type="domain" description="Radical SAM core" evidence="7">
    <location>
        <begin position="22"/>
        <end position="263"/>
    </location>
</feature>